<dbReference type="SUPFAM" id="SSF53335">
    <property type="entry name" value="S-adenosyl-L-methionine-dependent methyltransferases"/>
    <property type="match status" value="1"/>
</dbReference>
<sequence length="158" mass="18401">MFTDPNKKGNKWEIEQFFETGRIEIELIINSCHESGIKISRKTALDFGCGVGRLSQAMVQYFETVHGVDISPSMLKLADKYNQHGSKCKYHLNDQDNLKLFPDNYFDFIYSKITLQHMEPQYSRRYIREFLRILAPQGLLIFQIPSQSTLEPAPHNKI</sequence>
<dbReference type="EMBL" id="JACXAE010000118">
    <property type="protein sequence ID" value="MBD2777950.1"/>
    <property type="molecule type" value="Genomic_DNA"/>
</dbReference>
<protein>
    <submittedName>
        <fullName evidence="2">Class I SAM-dependent methyltransferase</fullName>
    </submittedName>
</protein>
<dbReference type="Proteomes" id="UP000629098">
    <property type="component" value="Unassembled WGS sequence"/>
</dbReference>
<evidence type="ECO:0000259" key="1">
    <source>
        <dbReference type="Pfam" id="PF08241"/>
    </source>
</evidence>
<keyword evidence="3" id="KW-1185">Reference proteome</keyword>
<keyword evidence="2" id="KW-0489">Methyltransferase</keyword>
<dbReference type="InterPro" id="IPR013216">
    <property type="entry name" value="Methyltransf_11"/>
</dbReference>
<proteinExistence type="predicted"/>
<keyword evidence="2" id="KW-0808">Transferase</keyword>
<dbReference type="AlphaFoldDB" id="A0A8J6XJB9"/>
<reference evidence="2" key="1">
    <citation type="submission" date="2020-09" db="EMBL/GenBank/DDBJ databases">
        <title>Iningainema tapete sp. nov. (Scytonemataceae, Cyanobacteria) from greenhouses in central Florida (USA) produces two types of nodularin with biosynthetic potential for microcystin-LR and anabaenopeptins.</title>
        <authorList>
            <person name="Berthold D.E."/>
            <person name="Lefler F.W."/>
            <person name="Huang I.-S."/>
            <person name="Abdulla H."/>
            <person name="Zimba P.V."/>
            <person name="Laughinghouse H.D. IV."/>
        </authorList>
    </citation>
    <scope>NUCLEOTIDE SEQUENCE</scope>
    <source>
        <strain evidence="2">BLCCT55</strain>
    </source>
</reference>
<dbReference type="PANTHER" id="PTHR43861">
    <property type="entry name" value="TRANS-ACONITATE 2-METHYLTRANSFERASE-RELATED"/>
    <property type="match status" value="1"/>
</dbReference>
<dbReference type="GO" id="GO:0032259">
    <property type="term" value="P:methylation"/>
    <property type="evidence" value="ECO:0007669"/>
    <property type="project" value="UniProtKB-KW"/>
</dbReference>
<dbReference type="CDD" id="cd02440">
    <property type="entry name" value="AdoMet_MTases"/>
    <property type="match status" value="1"/>
</dbReference>
<feature type="domain" description="Methyltransferase type 11" evidence="1">
    <location>
        <begin position="45"/>
        <end position="142"/>
    </location>
</feature>
<comment type="caution">
    <text evidence="2">The sequence shown here is derived from an EMBL/GenBank/DDBJ whole genome shotgun (WGS) entry which is preliminary data.</text>
</comment>
<dbReference type="GO" id="GO:0008757">
    <property type="term" value="F:S-adenosylmethionine-dependent methyltransferase activity"/>
    <property type="evidence" value="ECO:0007669"/>
    <property type="project" value="InterPro"/>
</dbReference>
<dbReference type="Pfam" id="PF08241">
    <property type="entry name" value="Methyltransf_11"/>
    <property type="match status" value="1"/>
</dbReference>
<organism evidence="2 3">
    <name type="scientific">Iningainema tapete BLCC-T55</name>
    <dbReference type="NCBI Taxonomy" id="2748662"/>
    <lineage>
        <taxon>Bacteria</taxon>
        <taxon>Bacillati</taxon>
        <taxon>Cyanobacteriota</taxon>
        <taxon>Cyanophyceae</taxon>
        <taxon>Nostocales</taxon>
        <taxon>Scytonemataceae</taxon>
        <taxon>Iningainema tapete</taxon>
    </lineage>
</organism>
<dbReference type="InterPro" id="IPR029063">
    <property type="entry name" value="SAM-dependent_MTases_sf"/>
</dbReference>
<gene>
    <name evidence="2" type="ORF">ICL16_39375</name>
</gene>
<evidence type="ECO:0000313" key="2">
    <source>
        <dbReference type="EMBL" id="MBD2777950.1"/>
    </source>
</evidence>
<dbReference type="Gene3D" id="3.40.50.150">
    <property type="entry name" value="Vaccinia Virus protein VP39"/>
    <property type="match status" value="1"/>
</dbReference>
<name>A0A8J6XJB9_9CYAN</name>
<accession>A0A8J6XJB9</accession>
<evidence type="ECO:0000313" key="3">
    <source>
        <dbReference type="Proteomes" id="UP000629098"/>
    </source>
</evidence>